<feature type="transmembrane region" description="Helical" evidence="6">
    <location>
        <begin position="285"/>
        <end position="302"/>
    </location>
</feature>
<comment type="subcellular location">
    <subcellularLocation>
        <location evidence="1">Cell membrane</location>
        <topology evidence="1">Multi-pass membrane protein</topology>
    </subcellularLocation>
</comment>
<feature type="transmembrane region" description="Helical" evidence="6">
    <location>
        <begin position="136"/>
        <end position="160"/>
    </location>
</feature>
<feature type="transmembrane region" description="Helical" evidence="6">
    <location>
        <begin position="666"/>
        <end position="693"/>
    </location>
</feature>
<evidence type="ECO:0000256" key="5">
    <source>
        <dbReference type="ARBA" id="ARBA00023136"/>
    </source>
</evidence>
<keyword evidence="8" id="KW-1185">Reference proteome</keyword>
<dbReference type="EMBL" id="JAUSVK010000001">
    <property type="protein sequence ID" value="MDQ0392073.1"/>
    <property type="molecule type" value="Genomic_DNA"/>
</dbReference>
<feature type="transmembrane region" description="Helical" evidence="6">
    <location>
        <begin position="21"/>
        <end position="39"/>
    </location>
</feature>
<dbReference type="PANTHER" id="PTHR32196">
    <property type="entry name" value="ABC TRANSPORTER PERMEASE PROTEIN YPHD-RELATED-RELATED"/>
    <property type="match status" value="1"/>
</dbReference>
<feature type="transmembrane region" description="Helical" evidence="6">
    <location>
        <begin position="407"/>
        <end position="424"/>
    </location>
</feature>
<organism evidence="7 8">
    <name type="scientific">Labrys monachus</name>
    <dbReference type="NCBI Taxonomy" id="217067"/>
    <lineage>
        <taxon>Bacteria</taxon>
        <taxon>Pseudomonadati</taxon>
        <taxon>Pseudomonadota</taxon>
        <taxon>Alphaproteobacteria</taxon>
        <taxon>Hyphomicrobiales</taxon>
        <taxon>Xanthobacteraceae</taxon>
        <taxon>Labrys</taxon>
    </lineage>
</organism>
<feature type="transmembrane region" description="Helical" evidence="6">
    <location>
        <begin position="582"/>
        <end position="605"/>
    </location>
</feature>
<evidence type="ECO:0000313" key="7">
    <source>
        <dbReference type="EMBL" id="MDQ0392073.1"/>
    </source>
</evidence>
<evidence type="ECO:0000256" key="3">
    <source>
        <dbReference type="ARBA" id="ARBA00022692"/>
    </source>
</evidence>
<evidence type="ECO:0000256" key="4">
    <source>
        <dbReference type="ARBA" id="ARBA00022989"/>
    </source>
</evidence>
<sequence>MNRHAAASDHRAGRPAAQIAGGWEVGLLLFMVLIYAIGVFTNPSFFGSGSAVGSVLRDAARYGVMACGMTFVIVDRDLDLSVGSTLGLVATIFSISYGQSFFDSDVTTAILAAVAIGVFIGFLNGWLVTIMQVPSFIATLTMLFIGRGFVLGFTGGKTIAYDSKAVGDAWFFHLGESNGWGFNNQILIFFAVATLAAITLAKTRIGYETYAVGGNEQAAIYAGIPSRWVRIRAYVFSAMGATLAGLMNVAQNKGVDSSFGAGAELIVIAATIVGGAAIAGGRGRVLGACLGAILVELIDIVLRQGVPITRIIKVGDIEMKVQQLAQLPPGAVPAFLGLILLLAVTIEPYVVQRRVLVRLFAHLTGRPLPLSFDTGSVAIAQPATKGTRAQSRGVGAKGLRALFHRRDAAAVMLAVGLWLVGLYLRPDFWGSLDNTFNLALAFTEIALLAIGLTYVIANGDIDLSVGSVLALSASTAAFLMHEFGADPVFAVLAALVVGTLAGVLNGALTVRFGMPAFVATLGMFYMARGVGAWLSAGRQLSGFDAGFTLLGRKIIELFIYVRMEPAPGLLHNLADAISVQTVIMAVIATLAGIVLGSTTIGQMIYATGGNLRAARYAGINVDRVRFLSLVFSAFCAAVAGVIYVAYLRSFNPTAGQGRELDGIASVIIGGGSVFGGYGTVIGSLAGALVITLIRGLLSLQIFLPDGSSFVMPQHWVNVFIGLILIVAVLGDIWIRQQGILDLWLGRWRRSPAKHAVEPVAVTQD</sequence>
<feature type="transmembrane region" description="Helical" evidence="6">
    <location>
        <begin position="487"/>
        <end position="508"/>
    </location>
</feature>
<feature type="transmembrane region" description="Helical" evidence="6">
    <location>
        <begin position="463"/>
        <end position="481"/>
    </location>
</feature>
<keyword evidence="2" id="KW-1003">Cell membrane</keyword>
<dbReference type="Proteomes" id="UP001237448">
    <property type="component" value="Unassembled WGS sequence"/>
</dbReference>
<keyword evidence="5 6" id="KW-0472">Membrane</keyword>
<dbReference type="InterPro" id="IPR001851">
    <property type="entry name" value="ABC_transp_permease"/>
</dbReference>
<feature type="transmembrane region" description="Helical" evidence="6">
    <location>
        <begin position="436"/>
        <end position="456"/>
    </location>
</feature>
<name>A0ABU0FD58_9HYPH</name>
<feature type="transmembrane region" description="Helical" evidence="6">
    <location>
        <begin position="257"/>
        <end position="278"/>
    </location>
</feature>
<proteinExistence type="predicted"/>
<reference evidence="7 8" key="1">
    <citation type="submission" date="2023-07" db="EMBL/GenBank/DDBJ databases">
        <title>Genomic Encyclopedia of Type Strains, Phase IV (KMG-IV): sequencing the most valuable type-strain genomes for metagenomic binning, comparative biology and taxonomic classification.</title>
        <authorList>
            <person name="Goeker M."/>
        </authorList>
    </citation>
    <scope>NUCLEOTIDE SEQUENCE [LARGE SCALE GENOMIC DNA]</scope>
    <source>
        <strain evidence="7 8">DSM 5896</strain>
    </source>
</reference>
<dbReference type="CDD" id="cd06579">
    <property type="entry name" value="TM_PBP1_transp_AraH_like"/>
    <property type="match status" value="2"/>
</dbReference>
<keyword evidence="4 6" id="KW-1133">Transmembrane helix</keyword>
<comment type="caution">
    <text evidence="7">The sequence shown here is derived from an EMBL/GenBank/DDBJ whole genome shotgun (WGS) entry which is preliminary data.</text>
</comment>
<feature type="transmembrane region" description="Helical" evidence="6">
    <location>
        <begin position="331"/>
        <end position="351"/>
    </location>
</feature>
<feature type="transmembrane region" description="Helical" evidence="6">
    <location>
        <begin position="233"/>
        <end position="251"/>
    </location>
</feature>
<feature type="transmembrane region" description="Helical" evidence="6">
    <location>
        <begin position="515"/>
        <end position="534"/>
    </location>
</feature>
<evidence type="ECO:0000256" key="6">
    <source>
        <dbReference type="SAM" id="Phobius"/>
    </source>
</evidence>
<feature type="transmembrane region" description="Helical" evidence="6">
    <location>
        <begin position="108"/>
        <end position="129"/>
    </location>
</feature>
<protein>
    <submittedName>
        <fullName evidence="7">Ribose transport system permease protein</fullName>
    </submittedName>
</protein>
<evidence type="ECO:0000256" key="1">
    <source>
        <dbReference type="ARBA" id="ARBA00004651"/>
    </source>
</evidence>
<feature type="transmembrane region" description="Helical" evidence="6">
    <location>
        <begin position="626"/>
        <end position="646"/>
    </location>
</feature>
<evidence type="ECO:0000313" key="8">
    <source>
        <dbReference type="Proteomes" id="UP001237448"/>
    </source>
</evidence>
<dbReference type="RefSeq" id="WP_307425387.1">
    <property type="nucleotide sequence ID" value="NZ_JAUSVK010000001.1"/>
</dbReference>
<keyword evidence="3 6" id="KW-0812">Transmembrane</keyword>
<feature type="transmembrane region" description="Helical" evidence="6">
    <location>
        <begin position="180"/>
        <end position="201"/>
    </location>
</feature>
<accession>A0ABU0FD58</accession>
<gene>
    <name evidence="7" type="ORF">J3R73_001865</name>
</gene>
<dbReference type="Pfam" id="PF02653">
    <property type="entry name" value="BPD_transp_2"/>
    <property type="match status" value="2"/>
</dbReference>
<feature type="transmembrane region" description="Helical" evidence="6">
    <location>
        <begin position="714"/>
        <end position="734"/>
    </location>
</feature>
<evidence type="ECO:0000256" key="2">
    <source>
        <dbReference type="ARBA" id="ARBA00022475"/>
    </source>
</evidence>
<dbReference type="PANTHER" id="PTHR32196:SF72">
    <property type="entry name" value="RIBOSE IMPORT PERMEASE PROTEIN RBSC"/>
    <property type="match status" value="1"/>
</dbReference>